<evidence type="ECO:0000256" key="2">
    <source>
        <dbReference type="ARBA" id="ARBA00022692"/>
    </source>
</evidence>
<keyword evidence="3 5" id="KW-1133">Transmembrane helix</keyword>
<feature type="transmembrane region" description="Helical" evidence="5">
    <location>
        <begin position="79"/>
        <end position="96"/>
    </location>
</feature>
<dbReference type="InterPro" id="IPR000620">
    <property type="entry name" value="EamA_dom"/>
</dbReference>
<feature type="domain" description="EamA" evidence="6">
    <location>
        <begin position="161"/>
        <end position="283"/>
    </location>
</feature>
<evidence type="ECO:0000256" key="1">
    <source>
        <dbReference type="ARBA" id="ARBA00004141"/>
    </source>
</evidence>
<feature type="transmembrane region" description="Helical" evidence="5">
    <location>
        <begin position="132"/>
        <end position="152"/>
    </location>
</feature>
<reference evidence="7 8" key="1">
    <citation type="submission" date="2017-05" db="EMBL/GenBank/DDBJ databases">
        <title>Complete and WGS of Bordetella genogroups.</title>
        <authorList>
            <person name="Spilker T."/>
            <person name="LiPuma J."/>
        </authorList>
    </citation>
    <scope>NUCLEOTIDE SEQUENCE [LARGE SCALE GENOMIC DNA]</scope>
    <source>
        <strain evidence="7 8">AU9919</strain>
    </source>
</reference>
<dbReference type="SUPFAM" id="SSF103481">
    <property type="entry name" value="Multidrug resistance efflux transporter EmrE"/>
    <property type="match status" value="2"/>
</dbReference>
<feature type="transmembrane region" description="Helical" evidence="5">
    <location>
        <begin position="212"/>
        <end position="233"/>
    </location>
</feature>
<feature type="transmembrane region" description="Helical" evidence="5">
    <location>
        <begin position="102"/>
        <end position="120"/>
    </location>
</feature>
<proteinExistence type="predicted"/>
<evidence type="ECO:0000256" key="4">
    <source>
        <dbReference type="ARBA" id="ARBA00023136"/>
    </source>
</evidence>
<dbReference type="Pfam" id="PF00892">
    <property type="entry name" value="EamA"/>
    <property type="match status" value="2"/>
</dbReference>
<evidence type="ECO:0000256" key="5">
    <source>
        <dbReference type="SAM" id="Phobius"/>
    </source>
</evidence>
<dbReference type="GO" id="GO:0016020">
    <property type="term" value="C:membrane"/>
    <property type="evidence" value="ECO:0007669"/>
    <property type="project" value="UniProtKB-SubCell"/>
</dbReference>
<evidence type="ECO:0000313" key="8">
    <source>
        <dbReference type="Proteomes" id="UP000216885"/>
    </source>
</evidence>
<sequence length="292" mass="30300">MQVQGASNLGGVLWALAGMGLFSFIYVSGKLSGTGASALQIMWLRYVGGFATMALALLTQRDIARALSTAQPVLHACRAAAGGLGGVAAIFAAAHMPVASASAIGLMDGLLTVLLGVIVLREHVSLRQWMATIVSLAGAMTVVGSQGAFSAWGTDSAGPAFIALLGALLVALESILIKTLVHAESTFTVLFYVNFFGSLILAWPGLANWHGIPVQWLLAFLMLGPVAILAQYCNINAFRRASASVVGPIRYSWVVYGAAFGMLFFNEPISLATGIGITLVLVGGGWLATSKA</sequence>
<feature type="transmembrane region" description="Helical" evidence="5">
    <location>
        <begin position="245"/>
        <end position="265"/>
    </location>
</feature>
<feature type="domain" description="EamA" evidence="6">
    <location>
        <begin position="11"/>
        <end position="143"/>
    </location>
</feature>
<evidence type="ECO:0000256" key="3">
    <source>
        <dbReference type="ARBA" id="ARBA00022989"/>
    </source>
</evidence>
<keyword evidence="8" id="KW-1185">Reference proteome</keyword>
<dbReference type="AlphaFoldDB" id="A0A261TT68"/>
<comment type="subcellular location">
    <subcellularLocation>
        <location evidence="1">Membrane</location>
        <topology evidence="1">Multi-pass membrane protein</topology>
    </subcellularLocation>
</comment>
<feature type="transmembrane region" description="Helical" evidence="5">
    <location>
        <begin position="12"/>
        <end position="29"/>
    </location>
</feature>
<comment type="caution">
    <text evidence="7">The sequence shown here is derived from an EMBL/GenBank/DDBJ whole genome shotgun (WGS) entry which is preliminary data.</text>
</comment>
<evidence type="ECO:0000259" key="6">
    <source>
        <dbReference type="Pfam" id="PF00892"/>
    </source>
</evidence>
<dbReference type="InterPro" id="IPR037185">
    <property type="entry name" value="EmrE-like"/>
</dbReference>
<organism evidence="7 8">
    <name type="scientific">Bordetella genomosp. 4</name>
    <dbReference type="NCBI Taxonomy" id="463044"/>
    <lineage>
        <taxon>Bacteria</taxon>
        <taxon>Pseudomonadati</taxon>
        <taxon>Pseudomonadota</taxon>
        <taxon>Betaproteobacteria</taxon>
        <taxon>Burkholderiales</taxon>
        <taxon>Alcaligenaceae</taxon>
        <taxon>Bordetella</taxon>
    </lineage>
</organism>
<protein>
    <recommendedName>
        <fullName evidence="6">EamA domain-containing protein</fullName>
    </recommendedName>
</protein>
<feature type="transmembrane region" description="Helical" evidence="5">
    <location>
        <begin position="189"/>
        <end position="206"/>
    </location>
</feature>
<feature type="transmembrane region" description="Helical" evidence="5">
    <location>
        <begin position="41"/>
        <end position="58"/>
    </location>
</feature>
<dbReference type="EMBL" id="NEVQ01000021">
    <property type="protein sequence ID" value="OZI52372.1"/>
    <property type="molecule type" value="Genomic_DNA"/>
</dbReference>
<dbReference type="PANTHER" id="PTHR22911:SF6">
    <property type="entry name" value="SOLUTE CARRIER FAMILY 35 MEMBER G1"/>
    <property type="match status" value="1"/>
</dbReference>
<accession>A0A261TT68</accession>
<keyword evidence="2 5" id="KW-0812">Transmembrane</keyword>
<gene>
    <name evidence="7" type="ORF">CAL20_20710</name>
</gene>
<feature type="transmembrane region" description="Helical" evidence="5">
    <location>
        <begin position="271"/>
        <end position="289"/>
    </location>
</feature>
<dbReference type="Proteomes" id="UP000216885">
    <property type="component" value="Unassembled WGS sequence"/>
</dbReference>
<evidence type="ECO:0000313" key="7">
    <source>
        <dbReference type="EMBL" id="OZI52372.1"/>
    </source>
</evidence>
<keyword evidence="4 5" id="KW-0472">Membrane</keyword>
<dbReference type="PANTHER" id="PTHR22911">
    <property type="entry name" value="ACYL-MALONYL CONDENSING ENZYME-RELATED"/>
    <property type="match status" value="1"/>
</dbReference>
<feature type="transmembrane region" description="Helical" evidence="5">
    <location>
        <begin position="158"/>
        <end position="177"/>
    </location>
</feature>
<name>A0A261TT68_9BORD</name>